<evidence type="ECO:0000313" key="3">
    <source>
        <dbReference type="EMBL" id="CUB03845.1"/>
    </source>
</evidence>
<feature type="domain" description="Serine aminopeptidase S33" evidence="2">
    <location>
        <begin position="78"/>
        <end position="198"/>
    </location>
</feature>
<dbReference type="OrthoDB" id="8476759at2"/>
<dbReference type="Proteomes" id="UP000182769">
    <property type="component" value="Unassembled WGS sequence"/>
</dbReference>
<dbReference type="GO" id="GO:0016020">
    <property type="term" value="C:membrane"/>
    <property type="evidence" value="ECO:0007669"/>
    <property type="project" value="TreeGrafter"/>
</dbReference>
<dbReference type="InterPro" id="IPR050266">
    <property type="entry name" value="AB_hydrolase_sf"/>
</dbReference>
<dbReference type="SUPFAM" id="SSF53474">
    <property type="entry name" value="alpha/beta-Hydrolases"/>
    <property type="match status" value="1"/>
</dbReference>
<reference evidence="4" key="1">
    <citation type="submission" date="2015-08" db="EMBL/GenBank/DDBJ databases">
        <authorList>
            <person name="Varghese N."/>
        </authorList>
    </citation>
    <scope>NUCLEOTIDE SEQUENCE [LARGE SCALE GENOMIC DNA]</scope>
    <source>
        <strain evidence="4">JCM 18476</strain>
    </source>
</reference>
<evidence type="ECO:0000259" key="2">
    <source>
        <dbReference type="Pfam" id="PF12146"/>
    </source>
</evidence>
<sequence length="392" mass="43956">MRLPRLLASLLLLSCSLGLHASDLAQGVNESFADYRERLRQHFLEQKTWVNPAAQEVEIEAVLPFEHRPSAECVTEQRVGVLMFHGLSDSPFTLRDPAKALAEQCFHTRVMLLPGHGTKAEDLLAVTRDDWRTAVTNAVQQFSDEVDTLYLAGFSTGGALVTEYAWLHPEDVQGVVLFSPLFKINSGIDWLSPILAPFIDWLDHHESDDYAKYASIPVPAIAQAYKLAKEVKQRVLDHPAQAPVFVALSEEDATVDSSVTLEVFKQSFMSQPESEMVLYSVNQGSGSQGSVHIINTDLPEQRIFGLAHMAVHGSPNNPYYGVQGEYRICAWYLGEEERYNECRLAQDNWYGERSDSLSKRSNLAARLSWNPYFDDLMQRVSGFISTTSEKAL</sequence>
<dbReference type="EMBL" id="CYHG01000004">
    <property type="protein sequence ID" value="CUB03845.1"/>
    <property type="molecule type" value="Genomic_DNA"/>
</dbReference>
<dbReference type="InterPro" id="IPR022742">
    <property type="entry name" value="Hydrolase_4"/>
</dbReference>
<dbReference type="Pfam" id="PF12146">
    <property type="entry name" value="Hydrolase_4"/>
    <property type="match status" value="1"/>
</dbReference>
<proteinExistence type="predicted"/>
<protein>
    <submittedName>
        <fullName evidence="3">Esterase/lipase</fullName>
    </submittedName>
</protein>
<dbReference type="AlphaFoldDB" id="A0A0K6IL60"/>
<name>A0A0K6IL60_9GAMM</name>
<dbReference type="ESTHER" id="9gamm-a0a0k6il60">
    <property type="family name" value="Bacterial_lip_FamI.8"/>
</dbReference>
<dbReference type="PANTHER" id="PTHR43798:SF33">
    <property type="entry name" value="HYDROLASE, PUTATIVE (AFU_ORTHOLOGUE AFUA_2G14860)-RELATED"/>
    <property type="match status" value="1"/>
</dbReference>
<feature type="signal peptide" evidence="1">
    <location>
        <begin position="1"/>
        <end position="21"/>
    </location>
</feature>
<dbReference type="InterPro" id="IPR029058">
    <property type="entry name" value="AB_hydrolase_fold"/>
</dbReference>
<gene>
    <name evidence="3" type="ORF">Ga0061065_104276</name>
</gene>
<dbReference type="STRING" id="1137284.GCA_001418205_01696"/>
<accession>A0A0K6IL60</accession>
<feature type="chain" id="PRO_5005505652" evidence="1">
    <location>
        <begin position="22"/>
        <end position="392"/>
    </location>
</feature>
<dbReference type="Gene3D" id="3.40.50.1820">
    <property type="entry name" value="alpha/beta hydrolase"/>
    <property type="match status" value="1"/>
</dbReference>
<keyword evidence="1" id="KW-0732">Signal</keyword>
<keyword evidence="4" id="KW-1185">Reference proteome</keyword>
<evidence type="ECO:0000256" key="1">
    <source>
        <dbReference type="SAM" id="SignalP"/>
    </source>
</evidence>
<organism evidence="3 4">
    <name type="scientific">Marinomonas fungiae</name>
    <dbReference type="NCBI Taxonomy" id="1137284"/>
    <lineage>
        <taxon>Bacteria</taxon>
        <taxon>Pseudomonadati</taxon>
        <taxon>Pseudomonadota</taxon>
        <taxon>Gammaproteobacteria</taxon>
        <taxon>Oceanospirillales</taxon>
        <taxon>Oceanospirillaceae</taxon>
        <taxon>Marinomonas</taxon>
    </lineage>
</organism>
<dbReference type="PANTHER" id="PTHR43798">
    <property type="entry name" value="MONOACYLGLYCEROL LIPASE"/>
    <property type="match status" value="1"/>
</dbReference>
<evidence type="ECO:0000313" key="4">
    <source>
        <dbReference type="Proteomes" id="UP000182769"/>
    </source>
</evidence>
<dbReference type="RefSeq" id="WP_055462788.1">
    <property type="nucleotide sequence ID" value="NZ_CYHG01000004.1"/>
</dbReference>